<keyword evidence="3" id="KW-1185">Reference proteome</keyword>
<dbReference type="Gene3D" id="1.25.40.10">
    <property type="entry name" value="Tetratricopeptide repeat domain"/>
    <property type="match status" value="1"/>
</dbReference>
<evidence type="ECO:0000313" key="3">
    <source>
        <dbReference type="Proteomes" id="UP001189429"/>
    </source>
</evidence>
<protein>
    <recommendedName>
        <fullName evidence="4">Protein HGH1 homolog</fullName>
    </recommendedName>
</protein>
<evidence type="ECO:0008006" key="4">
    <source>
        <dbReference type="Google" id="ProtNLM"/>
    </source>
</evidence>
<sequence length="430" mass="45769">MESGMRKLFDNPYCLELGTLLGGSPLVLEDAQRIVFFPRLSDVRTYVAAFLRDTPEKTARRERLMKFKLMSVFYTLHRRDGAIVDRFMHCGGLDSLVALLAEDHNVIQSQATELLMEMLSPLMQLPHAGSLRQKHLHHQVYCCLRSQAFWRSFAAIVAEPREVFPNSHANCVRILAGALGWLRPEDGCLPDMAAPPDMREAVRALQQYLGSGPAMKPDTRGVAEDLLQELSGTPLFRADPLPEGPELKAARGELFGASAEGREDSAHAWQALKLLGGAAFRGGKLWPAEAAYRLALQEGGAAVPAAEASLIESNRALVLLKAGHAEEAAAAAASALEHDPSNAKAAFRRAQALLQLLGADPAGGPEAAATIGAALDAAELAADLEPKDAKVSEVLAKARALAERLPARAAAAGGPPGPAAPAPGGLDDMD</sequence>
<feature type="region of interest" description="Disordered" evidence="1">
    <location>
        <begin position="407"/>
        <end position="430"/>
    </location>
</feature>
<dbReference type="Proteomes" id="UP001189429">
    <property type="component" value="Unassembled WGS sequence"/>
</dbReference>
<gene>
    <name evidence="2" type="ORF">PCOR1329_LOCUS35771</name>
</gene>
<proteinExistence type="predicted"/>
<evidence type="ECO:0000256" key="1">
    <source>
        <dbReference type="SAM" id="MobiDB-lite"/>
    </source>
</evidence>
<comment type="caution">
    <text evidence="2">The sequence shown here is derived from an EMBL/GenBank/DDBJ whole genome shotgun (WGS) entry which is preliminary data.</text>
</comment>
<organism evidence="2 3">
    <name type="scientific">Prorocentrum cordatum</name>
    <dbReference type="NCBI Taxonomy" id="2364126"/>
    <lineage>
        <taxon>Eukaryota</taxon>
        <taxon>Sar</taxon>
        <taxon>Alveolata</taxon>
        <taxon>Dinophyceae</taxon>
        <taxon>Prorocentrales</taxon>
        <taxon>Prorocentraceae</taxon>
        <taxon>Prorocentrum</taxon>
    </lineage>
</organism>
<reference evidence="2" key="1">
    <citation type="submission" date="2023-10" db="EMBL/GenBank/DDBJ databases">
        <authorList>
            <person name="Chen Y."/>
            <person name="Shah S."/>
            <person name="Dougan E. K."/>
            <person name="Thang M."/>
            <person name="Chan C."/>
        </authorList>
    </citation>
    <scope>NUCLEOTIDE SEQUENCE [LARGE SCALE GENOMIC DNA]</scope>
</reference>
<dbReference type="EMBL" id="CAUYUJ010014368">
    <property type="protein sequence ID" value="CAK0840300.1"/>
    <property type="molecule type" value="Genomic_DNA"/>
</dbReference>
<dbReference type="SUPFAM" id="SSF48452">
    <property type="entry name" value="TPR-like"/>
    <property type="match status" value="1"/>
</dbReference>
<name>A0ABN9T5Q0_9DINO</name>
<evidence type="ECO:0000313" key="2">
    <source>
        <dbReference type="EMBL" id="CAK0840300.1"/>
    </source>
</evidence>
<dbReference type="InterPro" id="IPR011990">
    <property type="entry name" value="TPR-like_helical_dom_sf"/>
</dbReference>
<accession>A0ABN9T5Q0</accession>